<sequence>MLWLQKTFDLKTIIYLKVLNKNKTNKNRNLKHPVLAKIRHQNGILKGANSKRPMRPARRKF</sequence>
<organism evidence="2">
    <name type="scientific">Vibrio alginolyticus</name>
    <dbReference type="NCBI Taxonomy" id="663"/>
    <lineage>
        <taxon>Bacteria</taxon>
        <taxon>Pseudomonadati</taxon>
        <taxon>Pseudomonadota</taxon>
        <taxon>Gammaproteobacteria</taxon>
        <taxon>Vibrionales</taxon>
        <taxon>Vibrionaceae</taxon>
        <taxon>Vibrio</taxon>
    </lineage>
</organism>
<evidence type="ECO:0000313" key="2">
    <source>
        <dbReference type="EMBL" id="AUV50351.1"/>
    </source>
</evidence>
<name>A0A2K9UZ95_VIBAL</name>
<dbReference type="AlphaFoldDB" id="A0A2K9UZ95"/>
<feature type="region of interest" description="Disordered" evidence="1">
    <location>
        <begin position="41"/>
        <end position="61"/>
    </location>
</feature>
<feature type="compositionally biased region" description="Basic residues" evidence="1">
    <location>
        <begin position="52"/>
        <end position="61"/>
    </location>
</feature>
<accession>A0A2K9UZ95</accession>
<evidence type="ECO:0000256" key="1">
    <source>
        <dbReference type="SAM" id="MobiDB-lite"/>
    </source>
</evidence>
<dbReference type="EMBL" id="MG456577">
    <property type="protein sequence ID" value="AUV50351.1"/>
    <property type="molecule type" value="Genomic_DNA"/>
</dbReference>
<protein>
    <submittedName>
        <fullName evidence="2">Uncharacterized protein</fullName>
    </submittedName>
</protein>
<reference evidence="2" key="1">
    <citation type="submission" date="2017-11" db="EMBL/GenBank/DDBJ databases">
        <title>Genetic charecterization of a blaVIM-1-Carrying plasmid in Vibrio alginolyticus.</title>
        <authorList>
            <person name="Zheng Z."/>
            <person name="Li R."/>
            <person name="Chen S."/>
        </authorList>
    </citation>
    <scope>NUCLEOTIDE SEQUENCE</scope>
    <source>
        <strain evidence="2">Vb1978</strain>
        <plasmid evidence="2">pVb1978</plasmid>
    </source>
</reference>
<keyword evidence="2" id="KW-0614">Plasmid</keyword>
<proteinExistence type="predicted"/>
<geneLocation type="plasmid" evidence="2">
    <name>pVb1978</name>
</geneLocation>